<accession>A0AA37W4G9</accession>
<evidence type="ECO:0000313" key="1">
    <source>
        <dbReference type="EMBL" id="GLQ02343.1"/>
    </source>
</evidence>
<proteinExistence type="predicted"/>
<evidence type="ECO:0000313" key="2">
    <source>
        <dbReference type="Proteomes" id="UP001161408"/>
    </source>
</evidence>
<comment type="caution">
    <text evidence="1">The sequence shown here is derived from an EMBL/GenBank/DDBJ whole genome shotgun (WGS) entry which is preliminary data.</text>
</comment>
<keyword evidence="2" id="KW-1185">Reference proteome</keyword>
<reference evidence="1" key="2">
    <citation type="submission" date="2023-01" db="EMBL/GenBank/DDBJ databases">
        <title>Draft genome sequence of Pseudoalteromonas tetraodonis strain NBRC 103034.</title>
        <authorList>
            <person name="Sun Q."/>
            <person name="Mori K."/>
        </authorList>
    </citation>
    <scope>NUCLEOTIDE SEQUENCE</scope>
    <source>
        <strain evidence="1">NBRC 103034</strain>
    </source>
</reference>
<gene>
    <name evidence="1" type="ORF">GCM10007914_12240</name>
</gene>
<reference evidence="1" key="1">
    <citation type="journal article" date="2014" name="Int. J. Syst. Evol. Microbiol.">
        <title>Complete genome sequence of Corynebacterium casei LMG S-19264T (=DSM 44701T), isolated from a smear-ripened cheese.</title>
        <authorList>
            <consortium name="US DOE Joint Genome Institute (JGI-PGF)"/>
            <person name="Walter F."/>
            <person name="Albersmeier A."/>
            <person name="Kalinowski J."/>
            <person name="Ruckert C."/>
        </authorList>
    </citation>
    <scope>NUCLEOTIDE SEQUENCE</scope>
    <source>
        <strain evidence="1">NBRC 103034</strain>
    </source>
</reference>
<name>A0AA37W4G9_9GAMM</name>
<evidence type="ECO:0008006" key="3">
    <source>
        <dbReference type="Google" id="ProtNLM"/>
    </source>
</evidence>
<dbReference type="PROSITE" id="PS51257">
    <property type="entry name" value="PROKAR_LIPOPROTEIN"/>
    <property type="match status" value="1"/>
</dbReference>
<protein>
    <recommendedName>
        <fullName evidence="3">Lipoprotein</fullName>
    </recommendedName>
</protein>
<sequence length="82" mass="9209">MKKAFLSITCVSILVGCTSADVLRHPGDVTKTSKYAPQNEKQNDDNIGIMRYLNEGASFVKEARREDAYKKCLTCAMVNTRY</sequence>
<dbReference type="EMBL" id="BSNE01000006">
    <property type="protein sequence ID" value="GLQ02343.1"/>
    <property type="molecule type" value="Genomic_DNA"/>
</dbReference>
<organism evidence="1 2">
    <name type="scientific">Pseudoalteromonas tetraodonis GFC</name>
    <dbReference type="NCBI Taxonomy" id="1315271"/>
    <lineage>
        <taxon>Bacteria</taxon>
        <taxon>Pseudomonadati</taxon>
        <taxon>Pseudomonadota</taxon>
        <taxon>Gammaproteobacteria</taxon>
        <taxon>Alteromonadales</taxon>
        <taxon>Pseudoalteromonadaceae</taxon>
        <taxon>Pseudoalteromonas</taxon>
    </lineage>
</organism>
<dbReference type="AlphaFoldDB" id="A0AA37W4G9"/>
<dbReference type="Proteomes" id="UP001161408">
    <property type="component" value="Unassembled WGS sequence"/>
</dbReference>